<evidence type="ECO:0000313" key="2">
    <source>
        <dbReference type="EMBL" id="GIL56361.1"/>
    </source>
</evidence>
<keyword evidence="1" id="KW-0812">Transmembrane</keyword>
<evidence type="ECO:0000313" key="3">
    <source>
        <dbReference type="Proteomes" id="UP000747399"/>
    </source>
</evidence>
<sequence length="190" mass="21397">MASTAALGDIPSLPPSRRQYYFRRIGDRLELKVTPHRGWFISGIILQMCFAASFTILFTGKSSLVLLILDTTLFWCFIPGMLCLLVSFRNTCWLVVGPRKWRAVSGQMTPPDPDGLVGGPFTRQKDGQVHDFISLTISASGQGDDLFFESKTARFWFDPPGLRKVSRIDKEWLAGQIIDFMNEMKVDVVS</sequence>
<protein>
    <submittedName>
        <fullName evidence="2">Uncharacterized protein</fullName>
    </submittedName>
</protein>
<dbReference type="Proteomes" id="UP000747399">
    <property type="component" value="Unassembled WGS sequence"/>
</dbReference>
<keyword evidence="1" id="KW-1133">Transmembrane helix</keyword>
<feature type="transmembrane region" description="Helical" evidence="1">
    <location>
        <begin position="38"/>
        <end position="58"/>
    </location>
</feature>
<dbReference type="EMBL" id="BNCO01000024">
    <property type="protein sequence ID" value="GIL56361.1"/>
    <property type="molecule type" value="Genomic_DNA"/>
</dbReference>
<comment type="caution">
    <text evidence="2">The sequence shown here is derived from an EMBL/GenBank/DDBJ whole genome shotgun (WGS) entry which is preliminary data.</text>
</comment>
<feature type="transmembrane region" description="Helical" evidence="1">
    <location>
        <begin position="64"/>
        <end position="86"/>
    </location>
</feature>
<proteinExistence type="predicted"/>
<keyword evidence="3" id="KW-1185">Reference proteome</keyword>
<organism evidence="2 3">
    <name type="scientific">Volvox africanus</name>
    <dbReference type="NCBI Taxonomy" id="51714"/>
    <lineage>
        <taxon>Eukaryota</taxon>
        <taxon>Viridiplantae</taxon>
        <taxon>Chlorophyta</taxon>
        <taxon>core chlorophytes</taxon>
        <taxon>Chlorophyceae</taxon>
        <taxon>CS clade</taxon>
        <taxon>Chlamydomonadales</taxon>
        <taxon>Volvocaceae</taxon>
        <taxon>Volvox</taxon>
    </lineage>
</organism>
<reference evidence="2" key="1">
    <citation type="journal article" date="2021" name="Proc. Natl. Acad. Sci. U.S.A.">
        <title>Three genomes in the algal genus Volvox reveal the fate of a haploid sex-determining region after a transition to homothallism.</title>
        <authorList>
            <person name="Yamamoto K."/>
            <person name="Hamaji T."/>
            <person name="Kawai-Toyooka H."/>
            <person name="Matsuzaki R."/>
            <person name="Takahashi F."/>
            <person name="Nishimura Y."/>
            <person name="Kawachi M."/>
            <person name="Noguchi H."/>
            <person name="Minakuchi Y."/>
            <person name="Umen J.G."/>
            <person name="Toyoda A."/>
            <person name="Nozaki H."/>
        </authorList>
    </citation>
    <scope>NUCLEOTIDE SEQUENCE</scope>
    <source>
        <strain evidence="2">NIES-3780</strain>
    </source>
</reference>
<evidence type="ECO:0000256" key="1">
    <source>
        <dbReference type="SAM" id="Phobius"/>
    </source>
</evidence>
<gene>
    <name evidence="2" type="ORF">Vafri_11730</name>
</gene>
<name>A0A8J4F1Z9_9CHLO</name>
<keyword evidence="1" id="KW-0472">Membrane</keyword>
<accession>A0A8J4F1Z9</accession>
<dbReference type="AlphaFoldDB" id="A0A8J4F1Z9"/>